<dbReference type="AlphaFoldDB" id="A0A7G5N118"/>
<name>A0A7G5N118_9FIRM</name>
<gene>
    <name evidence="1" type="ORF">E5259_24865</name>
</gene>
<dbReference type="NCBIfam" id="TIGR01563">
    <property type="entry name" value="gp16_SPP1"/>
    <property type="match status" value="1"/>
</dbReference>
<dbReference type="Proteomes" id="UP000515789">
    <property type="component" value="Chromosome"/>
</dbReference>
<evidence type="ECO:0000313" key="1">
    <source>
        <dbReference type="EMBL" id="QMW80561.1"/>
    </source>
</evidence>
<sequence>MAVRKRGAEMKELPEYTDGRFSLFRKWTDETQDYPMEYLVNQNMTIWYAEISVFDRVKYEMQQAGIEVTMKIRIPRYRQIDSKCVCIIDGVQHEVYNAAHIINKNGFPETELTLIRPERQIEVLENDKGRAECPFT</sequence>
<reference evidence="1 2" key="1">
    <citation type="submission" date="2019-04" db="EMBL/GenBank/DDBJ databases">
        <authorList>
            <person name="Schori C."/>
            <person name="Ahrens C."/>
        </authorList>
    </citation>
    <scope>NUCLEOTIDE SEQUENCE [LARGE SCALE GENOMIC DNA]</scope>
    <source>
        <strain evidence="1 2">DSM 2950</strain>
    </source>
</reference>
<dbReference type="InterPro" id="IPR008767">
    <property type="entry name" value="Phage_SPP1_head-tail_adaptor"/>
</dbReference>
<dbReference type="EMBL" id="CP039126">
    <property type="protein sequence ID" value="QMW80561.1"/>
    <property type="molecule type" value="Genomic_DNA"/>
</dbReference>
<proteinExistence type="predicted"/>
<evidence type="ECO:0008006" key="3">
    <source>
        <dbReference type="Google" id="ProtNLM"/>
    </source>
</evidence>
<protein>
    <recommendedName>
        <fullName evidence="3">Phage head closure protein</fullName>
    </recommendedName>
</protein>
<accession>A0A7G5N118</accession>
<organism evidence="1 2">
    <name type="scientific">Blautia producta</name>
    <dbReference type="NCBI Taxonomy" id="33035"/>
    <lineage>
        <taxon>Bacteria</taxon>
        <taxon>Bacillati</taxon>
        <taxon>Bacillota</taxon>
        <taxon>Clostridia</taxon>
        <taxon>Lachnospirales</taxon>
        <taxon>Lachnospiraceae</taxon>
        <taxon>Blautia</taxon>
    </lineage>
</organism>
<evidence type="ECO:0000313" key="2">
    <source>
        <dbReference type="Proteomes" id="UP000515789"/>
    </source>
</evidence>